<evidence type="ECO:0000313" key="1">
    <source>
        <dbReference type="EMBL" id="ORW72816.1"/>
    </source>
</evidence>
<dbReference type="EMBL" id="LQPR01000021">
    <property type="protein sequence ID" value="ORW72816.1"/>
    <property type="molecule type" value="Genomic_DNA"/>
</dbReference>
<dbReference type="InterPro" id="IPR038070">
    <property type="entry name" value="Rv2632c-like_sf"/>
</dbReference>
<dbReference type="RefSeq" id="WP_085254815.1">
    <property type="nucleotide sequence ID" value="NZ_AP022573.1"/>
</dbReference>
<evidence type="ECO:0008006" key="3">
    <source>
        <dbReference type="Google" id="ProtNLM"/>
    </source>
</evidence>
<dbReference type="Gene3D" id="3.30.160.240">
    <property type="entry name" value="Rv1738"/>
    <property type="match status" value="1"/>
</dbReference>
<gene>
    <name evidence="1" type="ORF">AWC23_08060</name>
</gene>
<evidence type="ECO:0000313" key="2">
    <source>
        <dbReference type="Proteomes" id="UP000193387"/>
    </source>
</evidence>
<dbReference type="SUPFAM" id="SSF143212">
    <property type="entry name" value="Rv2632c-like"/>
    <property type="match status" value="1"/>
</dbReference>
<dbReference type="AlphaFoldDB" id="A0AAJ3NR16"/>
<proteinExistence type="predicted"/>
<sequence>MHPNSRPVVTLHPLVSLAIDEHSGRTYVKAELHLGGKHLAGAGVAYRHPSDCLTREAGQELATARALSDLAEQVTALRHVRA</sequence>
<comment type="caution">
    <text evidence="1">The sequence shown here is derived from an EMBL/GenBank/DDBJ whole genome shotgun (WGS) entry which is preliminary data.</text>
</comment>
<reference evidence="1 2" key="1">
    <citation type="submission" date="2016-01" db="EMBL/GenBank/DDBJ databases">
        <title>The new phylogeny of the genus Mycobacterium.</title>
        <authorList>
            <person name="Tarcisio F."/>
            <person name="Conor M."/>
            <person name="Antonella G."/>
            <person name="Elisabetta G."/>
            <person name="Giulia F.S."/>
            <person name="Sara T."/>
            <person name="Anna F."/>
            <person name="Clotilde B."/>
            <person name="Roberto B."/>
            <person name="Veronica D.S."/>
            <person name="Fabio R."/>
            <person name="Monica P."/>
            <person name="Olivier J."/>
            <person name="Enrico T."/>
            <person name="Nicola S."/>
        </authorList>
    </citation>
    <scope>NUCLEOTIDE SEQUENCE [LARGE SCALE GENOMIC DNA]</scope>
    <source>
        <strain evidence="1 2">DSM 44616</strain>
    </source>
</reference>
<dbReference type="Proteomes" id="UP000193387">
    <property type="component" value="Unassembled WGS sequence"/>
</dbReference>
<name>A0AAJ3NR16_9MYCO</name>
<dbReference type="Pfam" id="PF08962">
    <property type="entry name" value="Rv2632c-like"/>
    <property type="match status" value="1"/>
</dbReference>
<keyword evidence="2" id="KW-1185">Reference proteome</keyword>
<protein>
    <recommendedName>
        <fullName evidence="3">DUF1876 domain-containing protein</fullName>
    </recommendedName>
</protein>
<accession>A0AAJ3NR16</accession>
<dbReference type="InterPro" id="IPR015057">
    <property type="entry name" value="Rv2632c-like"/>
</dbReference>
<organism evidence="1 2">
    <name type="scientific">Mycobacterium saskatchewanense</name>
    <dbReference type="NCBI Taxonomy" id="220927"/>
    <lineage>
        <taxon>Bacteria</taxon>
        <taxon>Bacillati</taxon>
        <taxon>Actinomycetota</taxon>
        <taxon>Actinomycetes</taxon>
        <taxon>Mycobacteriales</taxon>
        <taxon>Mycobacteriaceae</taxon>
        <taxon>Mycobacterium</taxon>
        <taxon>Mycobacterium simiae complex</taxon>
    </lineage>
</organism>